<evidence type="ECO:0000313" key="3">
    <source>
        <dbReference type="EMBL" id="KAH0571751.1"/>
    </source>
</evidence>
<evidence type="ECO:0000313" key="4">
    <source>
        <dbReference type="Proteomes" id="UP000018208"/>
    </source>
</evidence>
<evidence type="ECO:0000313" key="1">
    <source>
        <dbReference type="EMBL" id="EST48136.1"/>
    </source>
</evidence>
<dbReference type="EMBL" id="KI546001">
    <property type="protein sequence ID" value="EST48136.1"/>
    <property type="molecule type" value="Genomic_DNA"/>
</dbReference>
<dbReference type="AlphaFoldDB" id="V6LWP4"/>
<evidence type="ECO:0000313" key="2">
    <source>
        <dbReference type="EMBL" id="KAH0571732.1"/>
    </source>
</evidence>
<dbReference type="EMBL" id="AUWU02000006">
    <property type="protein sequence ID" value="KAH0571732.1"/>
    <property type="molecule type" value="Genomic_DNA"/>
</dbReference>
<dbReference type="Proteomes" id="UP000018208">
    <property type="component" value="Unassembled WGS sequence"/>
</dbReference>
<proteinExistence type="predicted"/>
<dbReference type="VEuPathDB" id="GiardiaDB:SS50377_25944"/>
<dbReference type="EMBL" id="AUWU02000006">
    <property type="protein sequence ID" value="KAH0571751.1"/>
    <property type="molecule type" value="Genomic_DNA"/>
</dbReference>
<accession>V6LWP4</accession>
<gene>
    <name evidence="1" type="ORF">SS50377_11715</name>
    <name evidence="2" type="ORF">SS50377_25923</name>
    <name evidence="3" type="ORF">SS50377_25944</name>
</gene>
<reference evidence="1 2" key="1">
    <citation type="journal article" date="2014" name="PLoS Genet.">
        <title>The Genome of Spironucleus salmonicida Highlights a Fish Pathogen Adapted to Fluctuating Environments.</title>
        <authorList>
            <person name="Xu F."/>
            <person name="Jerlstrom-Hultqvist J."/>
            <person name="Einarsson E."/>
            <person name="Astvaldsson A."/>
            <person name="Svard S.G."/>
            <person name="Andersson J.O."/>
        </authorList>
    </citation>
    <scope>NUCLEOTIDE SEQUENCE</scope>
    <source>
        <strain evidence="2">ATCC 50377</strain>
    </source>
</reference>
<organism evidence="1">
    <name type="scientific">Spironucleus salmonicida</name>
    <dbReference type="NCBI Taxonomy" id="348837"/>
    <lineage>
        <taxon>Eukaryota</taxon>
        <taxon>Metamonada</taxon>
        <taxon>Diplomonadida</taxon>
        <taxon>Hexamitidae</taxon>
        <taxon>Hexamitinae</taxon>
        <taxon>Spironucleus</taxon>
    </lineage>
</organism>
<name>V6LWP4_9EUKA</name>
<sequence length="165" mass="18588">MEKLVQQSFETQKQLFSQLLSTMKDNFSPESINLLRLAIDAELYPQDADTVSKELRELTHQQVPEMIQEQQAATEQVLIHIDKKKKKSRGFDGGSYTFGYEVIESQPATLTVGNSFIYCERSGDAFEMAEDVNTGKSFYAGCGVLQTTEGRSDIFFSQVRVKGSH</sequence>
<reference evidence="2" key="2">
    <citation type="submission" date="2020-12" db="EMBL/GenBank/DDBJ databases">
        <title>New Spironucleus salmonicida genome in near-complete chromosomes.</title>
        <authorList>
            <person name="Xu F."/>
            <person name="Kurt Z."/>
            <person name="Jimenez-Gonzalez A."/>
            <person name="Astvaldsson A."/>
            <person name="Andersson J.O."/>
            <person name="Svard S.G."/>
        </authorList>
    </citation>
    <scope>NUCLEOTIDE SEQUENCE</scope>
    <source>
        <strain evidence="2">ATCC 50377</strain>
    </source>
</reference>
<dbReference type="VEuPathDB" id="GiardiaDB:SS50377_25923"/>
<keyword evidence="4" id="KW-1185">Reference proteome</keyword>
<protein>
    <submittedName>
        <fullName evidence="1">Uncharacterized protein</fullName>
    </submittedName>
</protein>